<dbReference type="InterPro" id="IPR044810">
    <property type="entry name" value="WRKY_plant"/>
</dbReference>
<evidence type="ECO:0000259" key="7">
    <source>
        <dbReference type="PROSITE" id="PS50811"/>
    </source>
</evidence>
<keyword evidence="4" id="KW-0804">Transcription</keyword>
<dbReference type="PANTHER" id="PTHR31221:SF369">
    <property type="entry name" value="WRKY TRANSCRIPTION FACTOR 43-RELATED"/>
    <property type="match status" value="1"/>
</dbReference>
<evidence type="ECO:0000256" key="5">
    <source>
        <dbReference type="ARBA" id="ARBA00023242"/>
    </source>
</evidence>
<reference evidence="8 9" key="1">
    <citation type="journal article" date="2023" name="Hortic Res">
        <title>Pangenome of water caltrop reveals structural variations and asymmetric subgenome divergence after allopolyploidization.</title>
        <authorList>
            <person name="Zhang X."/>
            <person name="Chen Y."/>
            <person name="Wang L."/>
            <person name="Yuan Y."/>
            <person name="Fang M."/>
            <person name="Shi L."/>
            <person name="Lu R."/>
            <person name="Comes H.P."/>
            <person name="Ma Y."/>
            <person name="Chen Y."/>
            <person name="Huang G."/>
            <person name="Zhou Y."/>
            <person name="Zheng Z."/>
            <person name="Qiu Y."/>
        </authorList>
    </citation>
    <scope>NUCLEOTIDE SEQUENCE [LARGE SCALE GENOMIC DNA]</scope>
    <source>
        <tissue evidence="8">Roots</tissue>
    </source>
</reference>
<comment type="subcellular location">
    <subcellularLocation>
        <location evidence="1">Nucleus</location>
    </subcellularLocation>
</comment>
<proteinExistence type="predicted"/>
<feature type="domain" description="WRKY" evidence="7">
    <location>
        <begin position="91"/>
        <end position="156"/>
    </location>
</feature>
<dbReference type="GO" id="GO:0043565">
    <property type="term" value="F:sequence-specific DNA binding"/>
    <property type="evidence" value="ECO:0007669"/>
    <property type="project" value="InterPro"/>
</dbReference>
<keyword evidence="5" id="KW-0539">Nucleus</keyword>
<dbReference type="Pfam" id="PF03106">
    <property type="entry name" value="WRKY"/>
    <property type="match status" value="1"/>
</dbReference>
<dbReference type="AlphaFoldDB" id="A0AAN7KN49"/>
<dbReference type="PROSITE" id="PS50811">
    <property type="entry name" value="WRKY"/>
    <property type="match status" value="1"/>
</dbReference>
<keyword evidence="3" id="KW-0238">DNA-binding</keyword>
<evidence type="ECO:0000256" key="2">
    <source>
        <dbReference type="ARBA" id="ARBA00023015"/>
    </source>
</evidence>
<dbReference type="Proteomes" id="UP001345219">
    <property type="component" value="Chromosome 24"/>
</dbReference>
<dbReference type="SUPFAM" id="SSF118290">
    <property type="entry name" value="WRKY DNA-binding domain"/>
    <property type="match status" value="1"/>
</dbReference>
<dbReference type="GO" id="GO:0005634">
    <property type="term" value="C:nucleus"/>
    <property type="evidence" value="ECO:0007669"/>
    <property type="project" value="UniProtKB-SubCell"/>
</dbReference>
<dbReference type="Gene3D" id="2.20.25.80">
    <property type="entry name" value="WRKY domain"/>
    <property type="match status" value="1"/>
</dbReference>
<gene>
    <name evidence="8" type="ORF">SAY87_030242</name>
</gene>
<dbReference type="FunFam" id="2.20.25.80:FF:000003">
    <property type="entry name" value="WRKY transcription factor 57"/>
    <property type="match status" value="1"/>
</dbReference>
<dbReference type="PANTHER" id="PTHR31221">
    <property type="entry name" value="WRKY TRANSCRIPTION FACTOR PROTEIN 1-RELATED"/>
    <property type="match status" value="1"/>
</dbReference>
<dbReference type="InterPro" id="IPR003657">
    <property type="entry name" value="WRKY_dom"/>
</dbReference>
<dbReference type="GO" id="GO:0003700">
    <property type="term" value="F:DNA-binding transcription factor activity"/>
    <property type="evidence" value="ECO:0007669"/>
    <property type="project" value="InterPro"/>
</dbReference>
<dbReference type="EMBL" id="JAXIOK010000005">
    <property type="protein sequence ID" value="KAK4769710.1"/>
    <property type="molecule type" value="Genomic_DNA"/>
</dbReference>
<protein>
    <recommendedName>
        <fullName evidence="7">WRKY domain-containing protein</fullName>
    </recommendedName>
</protein>
<feature type="compositionally biased region" description="Basic and acidic residues" evidence="6">
    <location>
        <begin position="1"/>
        <end position="12"/>
    </location>
</feature>
<dbReference type="SMART" id="SM00774">
    <property type="entry name" value="WRKY"/>
    <property type="match status" value="1"/>
</dbReference>
<evidence type="ECO:0000313" key="8">
    <source>
        <dbReference type="EMBL" id="KAK4769710.1"/>
    </source>
</evidence>
<feature type="compositionally biased region" description="Polar residues" evidence="6">
    <location>
        <begin position="16"/>
        <end position="27"/>
    </location>
</feature>
<accession>A0AAN7KN49</accession>
<keyword evidence="9" id="KW-1185">Reference proteome</keyword>
<evidence type="ECO:0000313" key="9">
    <source>
        <dbReference type="Proteomes" id="UP001345219"/>
    </source>
</evidence>
<name>A0AAN7KN49_9MYRT</name>
<feature type="region of interest" description="Disordered" evidence="6">
    <location>
        <begin position="44"/>
        <end position="73"/>
    </location>
</feature>
<dbReference type="InterPro" id="IPR036576">
    <property type="entry name" value="WRKY_dom_sf"/>
</dbReference>
<keyword evidence="2" id="KW-0805">Transcription regulation</keyword>
<organism evidence="8 9">
    <name type="scientific">Trapa incisa</name>
    <dbReference type="NCBI Taxonomy" id="236973"/>
    <lineage>
        <taxon>Eukaryota</taxon>
        <taxon>Viridiplantae</taxon>
        <taxon>Streptophyta</taxon>
        <taxon>Embryophyta</taxon>
        <taxon>Tracheophyta</taxon>
        <taxon>Spermatophyta</taxon>
        <taxon>Magnoliopsida</taxon>
        <taxon>eudicotyledons</taxon>
        <taxon>Gunneridae</taxon>
        <taxon>Pentapetalae</taxon>
        <taxon>rosids</taxon>
        <taxon>malvids</taxon>
        <taxon>Myrtales</taxon>
        <taxon>Lythraceae</taxon>
        <taxon>Trapa</taxon>
    </lineage>
</organism>
<feature type="region of interest" description="Disordered" evidence="6">
    <location>
        <begin position="1"/>
        <end position="27"/>
    </location>
</feature>
<evidence type="ECO:0000256" key="4">
    <source>
        <dbReference type="ARBA" id="ARBA00023163"/>
    </source>
</evidence>
<sequence length="175" mass="19420">MEGRESPQDLPDHLFASSSNHPGFSQAQDLDWVGDFFRHLPSNGGDGCDAGPAGEGSVTAGKEKRRKVVGGGGGCKAMKAAKPRFAFRTKSSEDVLDDGFRWRKYGQKAVKNNVHPRSYYRCVHHTCSVKKQVQRLSEDTSTVVTTYEGVHNHPCQQMMEALAPLLRQIHFLSKF</sequence>
<evidence type="ECO:0000256" key="3">
    <source>
        <dbReference type="ARBA" id="ARBA00023125"/>
    </source>
</evidence>
<comment type="caution">
    <text evidence="8">The sequence shown here is derived from an EMBL/GenBank/DDBJ whole genome shotgun (WGS) entry which is preliminary data.</text>
</comment>
<evidence type="ECO:0000256" key="6">
    <source>
        <dbReference type="SAM" id="MobiDB-lite"/>
    </source>
</evidence>
<evidence type="ECO:0000256" key="1">
    <source>
        <dbReference type="ARBA" id="ARBA00004123"/>
    </source>
</evidence>